<sequence length="158" mass="16668">MLLSVMASTRAAGLVLGLGIGGFIDGILLHQLMGWHHMLSGWYPHDDRLNMIGDGLFHAGCLVLVIVGVALLSRGGPHPGRELLGYGVAGWGVFDVVEGLVDHELLGVHHVRPGPHQVAYDVAFLLLGAALVAIGLRVANSARRGRRSGRAAGDVHRA</sequence>
<feature type="transmembrane region" description="Helical" evidence="1">
    <location>
        <begin position="12"/>
        <end position="35"/>
    </location>
</feature>
<feature type="transmembrane region" description="Helical" evidence="1">
    <location>
        <begin position="84"/>
        <end position="101"/>
    </location>
</feature>
<keyword evidence="1" id="KW-1133">Transmembrane helix</keyword>
<dbReference type="Proteomes" id="UP000610966">
    <property type="component" value="Unassembled WGS sequence"/>
</dbReference>
<feature type="transmembrane region" description="Helical" evidence="1">
    <location>
        <begin position="121"/>
        <end position="140"/>
    </location>
</feature>
<keyword evidence="1" id="KW-0812">Transmembrane</keyword>
<feature type="transmembrane region" description="Helical" evidence="1">
    <location>
        <begin position="55"/>
        <end position="72"/>
    </location>
</feature>
<dbReference type="InterPro" id="IPR018719">
    <property type="entry name" value="DUF2243_membrane"/>
</dbReference>
<evidence type="ECO:0008006" key="4">
    <source>
        <dbReference type="Google" id="ProtNLM"/>
    </source>
</evidence>
<organism evidence="2 3">
    <name type="scientific">Sphaerimonospora thailandensis</name>
    <dbReference type="NCBI Taxonomy" id="795644"/>
    <lineage>
        <taxon>Bacteria</taxon>
        <taxon>Bacillati</taxon>
        <taxon>Actinomycetota</taxon>
        <taxon>Actinomycetes</taxon>
        <taxon>Streptosporangiales</taxon>
        <taxon>Streptosporangiaceae</taxon>
        <taxon>Sphaerimonospora</taxon>
    </lineage>
</organism>
<protein>
    <recommendedName>
        <fullName evidence="4">DUF2243 domain-containing protein</fullName>
    </recommendedName>
</protein>
<dbReference type="AlphaFoldDB" id="A0A8J3R9W4"/>
<dbReference type="EMBL" id="BOOG01000040">
    <property type="protein sequence ID" value="GIH71812.1"/>
    <property type="molecule type" value="Genomic_DNA"/>
</dbReference>
<comment type="caution">
    <text evidence="2">The sequence shown here is derived from an EMBL/GenBank/DDBJ whole genome shotgun (WGS) entry which is preliminary data.</text>
</comment>
<evidence type="ECO:0000313" key="3">
    <source>
        <dbReference type="Proteomes" id="UP000610966"/>
    </source>
</evidence>
<evidence type="ECO:0000256" key="1">
    <source>
        <dbReference type="SAM" id="Phobius"/>
    </source>
</evidence>
<keyword evidence="3" id="KW-1185">Reference proteome</keyword>
<gene>
    <name evidence="2" type="ORF">Mth01_40650</name>
</gene>
<dbReference type="Pfam" id="PF10002">
    <property type="entry name" value="DUF2243"/>
    <property type="match status" value="1"/>
</dbReference>
<keyword evidence="1" id="KW-0472">Membrane</keyword>
<accession>A0A8J3R9W4</accession>
<proteinExistence type="predicted"/>
<name>A0A8J3R9W4_9ACTN</name>
<evidence type="ECO:0000313" key="2">
    <source>
        <dbReference type="EMBL" id="GIH71812.1"/>
    </source>
</evidence>
<reference evidence="2" key="1">
    <citation type="submission" date="2021-01" db="EMBL/GenBank/DDBJ databases">
        <title>Whole genome shotgun sequence of Sphaerimonospora thailandensis NBRC 107569.</title>
        <authorList>
            <person name="Komaki H."/>
            <person name="Tamura T."/>
        </authorList>
    </citation>
    <scope>NUCLEOTIDE SEQUENCE</scope>
    <source>
        <strain evidence="2">NBRC 107569</strain>
    </source>
</reference>